<dbReference type="PROSITE" id="PS50979">
    <property type="entry name" value="BC"/>
    <property type="match status" value="1"/>
</dbReference>
<dbReference type="SMART" id="SM00878">
    <property type="entry name" value="Biotin_carb_C"/>
    <property type="match status" value="1"/>
</dbReference>
<evidence type="ECO:0000259" key="4">
    <source>
        <dbReference type="PROSITE" id="PS50979"/>
    </source>
</evidence>
<reference evidence="5" key="1">
    <citation type="submission" date="2021-01" db="EMBL/GenBank/DDBJ databases">
        <authorList>
            <person name="Corre E."/>
            <person name="Pelletier E."/>
            <person name="Niang G."/>
            <person name="Scheremetjew M."/>
            <person name="Finn R."/>
            <person name="Kale V."/>
            <person name="Holt S."/>
            <person name="Cochrane G."/>
            <person name="Meng A."/>
            <person name="Brown T."/>
            <person name="Cohen L."/>
        </authorList>
    </citation>
    <scope>NUCLEOTIDE SEQUENCE</scope>
    <source>
        <strain evidence="5">RCC856</strain>
    </source>
</reference>
<dbReference type="SUPFAM" id="SSF51246">
    <property type="entry name" value="Rudiment single hybrid motif"/>
    <property type="match status" value="1"/>
</dbReference>
<name>A0A7S2YU63_9CHLO</name>
<gene>
    <name evidence="5" type="ORF">CLAU1311_LOCUS146</name>
</gene>
<dbReference type="GO" id="GO:0016874">
    <property type="term" value="F:ligase activity"/>
    <property type="evidence" value="ECO:0007669"/>
    <property type="project" value="UniProtKB-KW"/>
</dbReference>
<keyword evidence="3" id="KW-0067">ATP-binding</keyword>
<evidence type="ECO:0000256" key="2">
    <source>
        <dbReference type="ARBA" id="ARBA00022741"/>
    </source>
</evidence>
<sequence>MDSHVYPGYLVPPNYDSLLGKLIVWAPDREQAITRMERALGDTVISGVPTTIDYHKLILDHPQFKSGNVDTGFIPKYQEDLREPPTRAAEPRKTIVERVKVR</sequence>
<accession>A0A7S2YU63</accession>
<dbReference type="AlphaFoldDB" id="A0A7S2YU63"/>
<dbReference type="PANTHER" id="PTHR48095">
    <property type="entry name" value="PYRUVATE CARBOXYLASE SUBUNIT A"/>
    <property type="match status" value="1"/>
</dbReference>
<keyword evidence="1" id="KW-0436">Ligase</keyword>
<dbReference type="Pfam" id="PF02785">
    <property type="entry name" value="Biotin_carb_C"/>
    <property type="match status" value="1"/>
</dbReference>
<dbReference type="PANTHER" id="PTHR48095:SF2">
    <property type="entry name" value="BIOTIN CARBOXYLASE, CHLOROPLASTIC"/>
    <property type="match status" value="1"/>
</dbReference>
<proteinExistence type="predicted"/>
<dbReference type="GO" id="GO:0005524">
    <property type="term" value="F:ATP binding"/>
    <property type="evidence" value="ECO:0007669"/>
    <property type="project" value="UniProtKB-KW"/>
</dbReference>
<organism evidence="5">
    <name type="scientific">Chloropicon laureae</name>
    <dbReference type="NCBI Taxonomy" id="464258"/>
    <lineage>
        <taxon>Eukaryota</taxon>
        <taxon>Viridiplantae</taxon>
        <taxon>Chlorophyta</taxon>
        <taxon>Chloropicophyceae</taxon>
        <taxon>Chloropicales</taxon>
        <taxon>Chloropicaceae</taxon>
        <taxon>Chloropicon</taxon>
    </lineage>
</organism>
<evidence type="ECO:0000256" key="3">
    <source>
        <dbReference type="ARBA" id="ARBA00022840"/>
    </source>
</evidence>
<protein>
    <recommendedName>
        <fullName evidence="4">Biotin carboxylation domain-containing protein</fullName>
    </recommendedName>
</protein>
<dbReference type="Gene3D" id="3.30.470.20">
    <property type="entry name" value="ATP-grasp fold, B domain"/>
    <property type="match status" value="1"/>
</dbReference>
<dbReference type="EMBL" id="HBHU01000260">
    <property type="protein sequence ID" value="CAE0006828.1"/>
    <property type="molecule type" value="Transcribed_RNA"/>
</dbReference>
<evidence type="ECO:0000313" key="5">
    <source>
        <dbReference type="EMBL" id="CAE0006828.1"/>
    </source>
</evidence>
<dbReference type="InterPro" id="IPR051602">
    <property type="entry name" value="ACC_Biotin_Carboxylase"/>
</dbReference>
<dbReference type="InterPro" id="IPR005482">
    <property type="entry name" value="Biotin_COase_C"/>
</dbReference>
<evidence type="ECO:0000256" key="1">
    <source>
        <dbReference type="ARBA" id="ARBA00022598"/>
    </source>
</evidence>
<feature type="domain" description="Biotin carboxylation" evidence="4">
    <location>
        <begin position="1"/>
        <end position="79"/>
    </location>
</feature>
<dbReference type="InterPro" id="IPR011764">
    <property type="entry name" value="Biotin_carboxylation_dom"/>
</dbReference>
<dbReference type="InterPro" id="IPR011054">
    <property type="entry name" value="Rudment_hybrid_motif"/>
</dbReference>
<keyword evidence="2" id="KW-0547">Nucleotide-binding</keyword>